<protein>
    <recommendedName>
        <fullName evidence="1">Transcriptional repressor PaaX-like central Cas2-like domain-containing protein</fullName>
    </recommendedName>
</protein>
<evidence type="ECO:0000313" key="2">
    <source>
        <dbReference type="EMBL" id="XAN08379.1"/>
    </source>
</evidence>
<dbReference type="Gene3D" id="1.10.10.10">
    <property type="entry name" value="Winged helix-like DNA-binding domain superfamily/Winged helix DNA-binding domain"/>
    <property type="match status" value="1"/>
</dbReference>
<dbReference type="Gene3D" id="1.20.58.1460">
    <property type="match status" value="1"/>
</dbReference>
<proteinExistence type="predicted"/>
<dbReference type="PANTHER" id="PTHR30319">
    <property type="entry name" value="PHENYLACETIC ACID REGULATOR-RELATED TRANSCRIPTIONAL REPRESSOR"/>
    <property type="match status" value="1"/>
</dbReference>
<evidence type="ECO:0000313" key="3">
    <source>
        <dbReference type="Proteomes" id="UP001442841"/>
    </source>
</evidence>
<dbReference type="InterPro" id="IPR036388">
    <property type="entry name" value="WH-like_DNA-bd_sf"/>
</dbReference>
<keyword evidence="3" id="KW-1185">Reference proteome</keyword>
<gene>
    <name evidence="2" type="ORF">AADG42_14070</name>
</gene>
<dbReference type="Proteomes" id="UP001442841">
    <property type="component" value="Chromosome"/>
</dbReference>
<sequence length="282" mass="30950">MTVAESDQPLRYNPGFGKVPLAFGAAESSALPGPILIELVRAMDDATEPATKSLLHRMVSHGMLAVERIGRVGVYRMIGGMLAGFEAIRNDSRMRAPEPWSGYFHTVIYDIPETRRPLRDRLRGQAFKAGYRQLRPGVLISPTDESAQLDPVGGPDTTFLAGRFEVDLDTAREIARIAWELDRFGEERRAALSRLREVLTRATLPEGPAALRLWHEVLQPVVDVRFTDGDLPAELLPADWPAGELYAALGAVGARLSVPIDAFVADVISRSPHRSLVVPLPS</sequence>
<dbReference type="Pfam" id="PF20803">
    <property type="entry name" value="PaaX_M"/>
    <property type="match status" value="1"/>
</dbReference>
<dbReference type="Gene3D" id="3.30.70.2650">
    <property type="match status" value="1"/>
</dbReference>
<dbReference type="EMBL" id="CP154795">
    <property type="protein sequence ID" value="XAN08379.1"/>
    <property type="molecule type" value="Genomic_DNA"/>
</dbReference>
<evidence type="ECO:0000259" key="1">
    <source>
        <dbReference type="Pfam" id="PF20803"/>
    </source>
</evidence>
<reference evidence="2 3" key="1">
    <citation type="submission" date="2024-04" db="EMBL/GenBank/DDBJ databases">
        <title>Isolation of an actinomycete strain from pig manure.</title>
        <authorList>
            <person name="Gong T."/>
            <person name="Yu Z."/>
            <person name="An M."/>
            <person name="Wei C."/>
            <person name="Yang W."/>
            <person name="Liu L."/>
        </authorList>
    </citation>
    <scope>NUCLEOTIDE SEQUENCE [LARGE SCALE GENOMIC DNA]</scope>
    <source>
        <strain evidence="2 3">ZF39</strain>
    </source>
</reference>
<feature type="domain" description="Transcriptional repressor PaaX-like central Cas2-like" evidence="1">
    <location>
        <begin position="98"/>
        <end position="148"/>
    </location>
</feature>
<dbReference type="InterPro" id="IPR048846">
    <property type="entry name" value="PaaX-like_central"/>
</dbReference>
<organism evidence="2 3">
    <name type="scientific">Ammonicoccus fulvus</name>
    <dbReference type="NCBI Taxonomy" id="3138240"/>
    <lineage>
        <taxon>Bacteria</taxon>
        <taxon>Bacillati</taxon>
        <taxon>Actinomycetota</taxon>
        <taxon>Actinomycetes</taxon>
        <taxon>Propionibacteriales</taxon>
        <taxon>Propionibacteriaceae</taxon>
        <taxon>Ammonicoccus</taxon>
    </lineage>
</organism>
<dbReference type="PANTHER" id="PTHR30319:SF1">
    <property type="entry name" value="TRANSCRIPTIONAL REPRESSOR PAAX"/>
    <property type="match status" value="1"/>
</dbReference>
<name>A0ABZ3FTG2_9ACTN</name>
<accession>A0ABZ3FTG2</accession>
<dbReference type="RefSeq" id="WP_425309836.1">
    <property type="nucleotide sequence ID" value="NZ_CP154795.1"/>
</dbReference>